<feature type="non-terminal residue" evidence="2">
    <location>
        <position position="1"/>
    </location>
</feature>
<keyword evidence="3" id="KW-1185">Reference proteome</keyword>
<feature type="compositionally biased region" description="Basic and acidic residues" evidence="1">
    <location>
        <begin position="129"/>
        <end position="138"/>
    </location>
</feature>
<gene>
    <name evidence="2" type="ORF">ABG768_003105</name>
</gene>
<dbReference type="Proteomes" id="UP001479290">
    <property type="component" value="Unassembled WGS sequence"/>
</dbReference>
<accession>A0AAW2A7V4</accession>
<name>A0AAW2A7V4_CULAL</name>
<feature type="compositionally biased region" description="Basic and acidic residues" evidence="1">
    <location>
        <begin position="104"/>
        <end position="115"/>
    </location>
</feature>
<feature type="region of interest" description="Disordered" evidence="1">
    <location>
        <begin position="71"/>
        <end position="151"/>
    </location>
</feature>
<evidence type="ECO:0000256" key="1">
    <source>
        <dbReference type="SAM" id="MobiDB-lite"/>
    </source>
</evidence>
<sequence>QSKEILLARRLALRTPGELCGFSGASKKKSIQLLLENTKPAIILTVTESSQRGPKVVRVVLDEFKSHLEVRGTAGAPPSHPHPRVPRFPDTAGGFLQVPPPPSPRDRAAPVERCDTCQSSRRHGIAMDGSREKQREPSRSNGGRQMARRLRLVPWKLSKSEQIIERPSFPKYFSR</sequence>
<evidence type="ECO:0000313" key="2">
    <source>
        <dbReference type="EMBL" id="KAK9968801.1"/>
    </source>
</evidence>
<dbReference type="AlphaFoldDB" id="A0AAW2A7V4"/>
<dbReference type="EMBL" id="JAWDJR010000010">
    <property type="protein sequence ID" value="KAK9968801.1"/>
    <property type="molecule type" value="Genomic_DNA"/>
</dbReference>
<evidence type="ECO:0000313" key="3">
    <source>
        <dbReference type="Proteomes" id="UP001479290"/>
    </source>
</evidence>
<reference evidence="2 3" key="1">
    <citation type="submission" date="2024-05" db="EMBL/GenBank/DDBJ databases">
        <title>A high-quality chromosomal-level genome assembly of Topmouth culter (Culter alburnus).</title>
        <authorList>
            <person name="Zhao H."/>
        </authorList>
    </citation>
    <scope>NUCLEOTIDE SEQUENCE [LARGE SCALE GENOMIC DNA]</scope>
    <source>
        <strain evidence="2">CATC2023</strain>
        <tissue evidence="2">Muscle</tissue>
    </source>
</reference>
<protein>
    <submittedName>
        <fullName evidence="2">Uncharacterized protein</fullName>
    </submittedName>
</protein>
<organism evidence="2 3">
    <name type="scientific">Culter alburnus</name>
    <name type="common">Topmouth culter</name>
    <dbReference type="NCBI Taxonomy" id="194366"/>
    <lineage>
        <taxon>Eukaryota</taxon>
        <taxon>Metazoa</taxon>
        <taxon>Chordata</taxon>
        <taxon>Craniata</taxon>
        <taxon>Vertebrata</taxon>
        <taxon>Euteleostomi</taxon>
        <taxon>Actinopterygii</taxon>
        <taxon>Neopterygii</taxon>
        <taxon>Teleostei</taxon>
        <taxon>Ostariophysi</taxon>
        <taxon>Cypriniformes</taxon>
        <taxon>Xenocyprididae</taxon>
        <taxon>Xenocypridinae</taxon>
        <taxon>Culter</taxon>
    </lineage>
</organism>
<comment type="caution">
    <text evidence="2">The sequence shown here is derived from an EMBL/GenBank/DDBJ whole genome shotgun (WGS) entry which is preliminary data.</text>
</comment>
<proteinExistence type="predicted"/>